<evidence type="ECO:0000313" key="2">
    <source>
        <dbReference type="EMBL" id="CBH12357.1"/>
    </source>
</evidence>
<dbReference type="Proteomes" id="UP000002316">
    <property type="component" value="Chromosome 7"/>
</dbReference>
<organism evidence="2 3">
    <name type="scientific">Trypanosoma brucei gambiense (strain MHOM/CI/86/DAL972)</name>
    <dbReference type="NCBI Taxonomy" id="679716"/>
    <lineage>
        <taxon>Eukaryota</taxon>
        <taxon>Discoba</taxon>
        <taxon>Euglenozoa</taxon>
        <taxon>Kinetoplastea</taxon>
        <taxon>Metakinetoplastina</taxon>
        <taxon>Trypanosomatida</taxon>
        <taxon>Trypanosomatidae</taxon>
        <taxon>Trypanosoma</taxon>
    </lineage>
</organism>
<dbReference type="KEGG" id="tbg:TbgDal_VII3036"/>
<dbReference type="RefSeq" id="XP_011774638.1">
    <property type="nucleotide sequence ID" value="XM_011776336.1"/>
</dbReference>
<reference evidence="3" key="1">
    <citation type="journal article" date="2010" name="PLoS Negl. Trop. Dis.">
        <title>The genome sequence of Trypanosoma brucei gambiense, causative agent of chronic human african trypanosomiasis.</title>
        <authorList>
            <person name="Jackson A.P."/>
            <person name="Sanders M."/>
            <person name="Berry A."/>
            <person name="McQuillan J."/>
            <person name="Aslett M.A."/>
            <person name="Quail M.A."/>
            <person name="Chukualim B."/>
            <person name="Capewell P."/>
            <person name="MacLeod A."/>
            <person name="Melville S.E."/>
            <person name="Gibson W."/>
            <person name="Barry J.D."/>
            <person name="Berriman M."/>
            <person name="Hertz-Fowler C."/>
        </authorList>
    </citation>
    <scope>NUCLEOTIDE SEQUENCE [LARGE SCALE GENOMIC DNA]</scope>
    <source>
        <strain evidence="3">MHOM/CI/86/DAL972</strain>
    </source>
</reference>
<feature type="region of interest" description="Disordered" evidence="1">
    <location>
        <begin position="109"/>
        <end position="142"/>
    </location>
</feature>
<sequence length="185" mass="21786">MHIRSDFIFLKSLSSFFFHPYAPVRSAGPSTFPLVLSLRLFYYRYLFVPLKWRKGGAAKNSQRYKYLYCVNFLFEIYVYIIRCVEIVCLSLRSHHGFILHGHLSRKRDTNVMGRKNKTRKGGTNAEPNKKQRENYQPNKKKGERKIIIMKKLRDPRPDPFSLILLPLLPLRPRKGKIKNNKTLSG</sequence>
<accession>C9ZSH3</accession>
<dbReference type="GeneID" id="23862482"/>
<gene>
    <name evidence="2" type="ORF">TbgDal_VII3036</name>
</gene>
<dbReference type="EMBL" id="FN554970">
    <property type="protein sequence ID" value="CBH12357.1"/>
    <property type="molecule type" value="Genomic_DNA"/>
</dbReference>
<dbReference type="AlphaFoldDB" id="C9ZSH3"/>
<proteinExistence type="predicted"/>
<evidence type="ECO:0000313" key="3">
    <source>
        <dbReference type="Proteomes" id="UP000002316"/>
    </source>
</evidence>
<protein>
    <submittedName>
        <fullName evidence="2">Uncharacterized protein</fullName>
    </submittedName>
</protein>
<name>C9ZSH3_TRYB9</name>
<evidence type="ECO:0000256" key="1">
    <source>
        <dbReference type="SAM" id="MobiDB-lite"/>
    </source>
</evidence>